<feature type="transmembrane region" description="Helical" evidence="1">
    <location>
        <begin position="34"/>
        <end position="51"/>
    </location>
</feature>
<sequence length="183" mass="19607">MIAIARRSRVGVYAIAGQIGWFACVLGAAHGKAWIGAVVVTVLACAHLALTHAKRRELLFLCVVTICGWTWECAVVHTGWLRYPGDAATAYAPYWMASLWLLFALQINAVFRWLRGRWMIAALLGGVAGPLSFRAGAALGAAHLIAPVAALALIAAGWMVWLPALVWFGEKAETSGPERVVSA</sequence>
<dbReference type="PROSITE" id="PS51257">
    <property type="entry name" value="PROKAR_LIPOPROTEIN"/>
    <property type="match status" value="1"/>
</dbReference>
<dbReference type="AlphaFoldDB" id="A0A5E4RT31"/>
<feature type="transmembrane region" description="Helical" evidence="1">
    <location>
        <begin position="58"/>
        <end position="80"/>
    </location>
</feature>
<evidence type="ECO:0000256" key="1">
    <source>
        <dbReference type="SAM" id="Phobius"/>
    </source>
</evidence>
<gene>
    <name evidence="2" type="ORF">PIN31115_00320</name>
</gene>
<keyword evidence="1" id="KW-1133">Transmembrane helix</keyword>
<dbReference type="RefSeq" id="WP_254439387.1">
    <property type="nucleotide sequence ID" value="NZ_CABPSI010000001.1"/>
</dbReference>
<dbReference type="InterPro" id="IPR021306">
    <property type="entry name" value="DUF2878"/>
</dbReference>
<accession>A0A5E4RT31</accession>
<reference evidence="2 3" key="1">
    <citation type="submission" date="2019-08" db="EMBL/GenBank/DDBJ databases">
        <authorList>
            <person name="Peeters C."/>
        </authorList>
    </citation>
    <scope>NUCLEOTIDE SEQUENCE [LARGE SCALE GENOMIC DNA]</scope>
    <source>
        <strain evidence="2 3">LMG 31115</strain>
    </source>
</reference>
<keyword evidence="3" id="KW-1185">Reference proteome</keyword>
<feature type="transmembrane region" description="Helical" evidence="1">
    <location>
        <begin position="12"/>
        <end position="28"/>
    </location>
</feature>
<dbReference type="Proteomes" id="UP000333828">
    <property type="component" value="Unassembled WGS sequence"/>
</dbReference>
<keyword evidence="1" id="KW-0472">Membrane</keyword>
<feature type="transmembrane region" description="Helical" evidence="1">
    <location>
        <begin position="92"/>
        <end position="111"/>
    </location>
</feature>
<feature type="transmembrane region" description="Helical" evidence="1">
    <location>
        <begin position="118"/>
        <end position="139"/>
    </location>
</feature>
<evidence type="ECO:0000313" key="2">
    <source>
        <dbReference type="EMBL" id="VVD65614.1"/>
    </source>
</evidence>
<evidence type="ECO:0000313" key="3">
    <source>
        <dbReference type="Proteomes" id="UP000333828"/>
    </source>
</evidence>
<organism evidence="2 3">
    <name type="scientific">Pandoraea iniqua</name>
    <dbReference type="NCBI Taxonomy" id="2508288"/>
    <lineage>
        <taxon>Bacteria</taxon>
        <taxon>Pseudomonadati</taxon>
        <taxon>Pseudomonadota</taxon>
        <taxon>Betaproteobacteria</taxon>
        <taxon>Burkholderiales</taxon>
        <taxon>Burkholderiaceae</taxon>
        <taxon>Pandoraea</taxon>
    </lineage>
</organism>
<keyword evidence="1" id="KW-0812">Transmembrane</keyword>
<proteinExistence type="predicted"/>
<dbReference type="Pfam" id="PF11086">
    <property type="entry name" value="DUF2878"/>
    <property type="match status" value="1"/>
</dbReference>
<protein>
    <recommendedName>
        <fullName evidence="4">DUF2878 domain-containing protein</fullName>
    </recommendedName>
</protein>
<name>A0A5E4RT31_9BURK</name>
<evidence type="ECO:0008006" key="4">
    <source>
        <dbReference type="Google" id="ProtNLM"/>
    </source>
</evidence>
<feature type="transmembrane region" description="Helical" evidence="1">
    <location>
        <begin position="145"/>
        <end position="169"/>
    </location>
</feature>
<dbReference type="EMBL" id="CABPSI010000001">
    <property type="protein sequence ID" value="VVD65614.1"/>
    <property type="molecule type" value="Genomic_DNA"/>
</dbReference>